<protein>
    <submittedName>
        <fullName evidence="1">DUF58 domain-containing protein</fullName>
    </submittedName>
</protein>
<evidence type="ECO:0000313" key="1">
    <source>
        <dbReference type="EMBL" id="HAC28316.1"/>
    </source>
</evidence>
<dbReference type="Proteomes" id="UP000261325">
    <property type="component" value="Unassembled WGS sequence"/>
</dbReference>
<sequence>NSVSAIRIQDPLEKALPSSGRFAVAGPDGPIWFDASNPRFQQAWQQKIETHEQRLADCLRASGVFSATLSTVEDPATALRLLLGPGGRIG</sequence>
<comment type="caution">
    <text evidence="1">The sequence shown here is derived from an EMBL/GenBank/DDBJ whole genome shotgun (WGS) entry which is preliminary data.</text>
</comment>
<feature type="non-terminal residue" evidence="1">
    <location>
        <position position="1"/>
    </location>
</feature>
<proteinExistence type="predicted"/>
<accession>A0A3B8WG36</accession>
<organism evidence="1 2">
    <name type="scientific">Marinobacter nauticus</name>
    <name type="common">Marinobacter hydrocarbonoclasticus</name>
    <name type="synonym">Marinobacter aquaeolei</name>
    <dbReference type="NCBI Taxonomy" id="2743"/>
    <lineage>
        <taxon>Bacteria</taxon>
        <taxon>Pseudomonadati</taxon>
        <taxon>Pseudomonadota</taxon>
        <taxon>Gammaproteobacteria</taxon>
        <taxon>Pseudomonadales</taxon>
        <taxon>Marinobacteraceae</taxon>
        <taxon>Marinobacter</taxon>
    </lineage>
</organism>
<name>A0A3B8WG36_MARNT</name>
<gene>
    <name evidence="1" type="ORF">DCF82_10955</name>
</gene>
<dbReference type="AlphaFoldDB" id="A0A3B8WG36"/>
<evidence type="ECO:0000313" key="2">
    <source>
        <dbReference type="Proteomes" id="UP000261325"/>
    </source>
</evidence>
<reference evidence="1 2" key="1">
    <citation type="journal article" date="2018" name="Nat. Biotechnol.">
        <title>A standardized bacterial taxonomy based on genome phylogeny substantially revises the tree of life.</title>
        <authorList>
            <person name="Parks D.H."/>
            <person name="Chuvochina M."/>
            <person name="Waite D.W."/>
            <person name="Rinke C."/>
            <person name="Skarshewski A."/>
            <person name="Chaumeil P.A."/>
            <person name="Hugenholtz P."/>
        </authorList>
    </citation>
    <scope>NUCLEOTIDE SEQUENCE [LARGE SCALE GENOMIC DNA]</scope>
    <source>
        <strain evidence="1">UBA9049</strain>
    </source>
</reference>
<dbReference type="EMBL" id="DLYI01000141">
    <property type="protein sequence ID" value="HAC28316.1"/>
    <property type="molecule type" value="Genomic_DNA"/>
</dbReference>